<accession>A0A6C0GEM8</accession>
<dbReference type="InterPro" id="IPR011330">
    <property type="entry name" value="Glyco_hydro/deAcase_b/a-brl"/>
</dbReference>
<dbReference type="GO" id="GO:0016810">
    <property type="term" value="F:hydrolase activity, acting on carbon-nitrogen (but not peptide) bonds"/>
    <property type="evidence" value="ECO:0007669"/>
    <property type="project" value="InterPro"/>
</dbReference>
<protein>
    <submittedName>
        <fullName evidence="5">Polysaccharide deacetylase family protein</fullName>
    </submittedName>
</protein>
<dbReference type="PANTHER" id="PTHR34216:SF3">
    <property type="entry name" value="POLY-BETA-1,6-N-ACETYL-D-GLUCOSAMINE N-DEACETYLASE"/>
    <property type="match status" value="1"/>
</dbReference>
<feature type="signal peptide" evidence="3">
    <location>
        <begin position="1"/>
        <end position="18"/>
    </location>
</feature>
<dbReference type="Proteomes" id="UP000480178">
    <property type="component" value="Chromosome"/>
</dbReference>
<dbReference type="InterPro" id="IPR051398">
    <property type="entry name" value="Polysacch_Deacetylase"/>
</dbReference>
<keyword evidence="6" id="KW-1185">Reference proteome</keyword>
<comment type="subcellular location">
    <subcellularLocation>
        <location evidence="1">Secreted</location>
    </subcellularLocation>
</comment>
<evidence type="ECO:0000256" key="3">
    <source>
        <dbReference type="SAM" id="SignalP"/>
    </source>
</evidence>
<dbReference type="RefSeq" id="WP_162442481.1">
    <property type="nucleotide sequence ID" value="NZ_CP048222.1"/>
</dbReference>
<dbReference type="AlphaFoldDB" id="A0A6C0GEM8"/>
<evidence type="ECO:0000313" key="5">
    <source>
        <dbReference type="EMBL" id="QHT66426.1"/>
    </source>
</evidence>
<dbReference type="GO" id="GO:0005975">
    <property type="term" value="P:carbohydrate metabolic process"/>
    <property type="evidence" value="ECO:0007669"/>
    <property type="project" value="InterPro"/>
</dbReference>
<dbReference type="PROSITE" id="PS51677">
    <property type="entry name" value="NODB"/>
    <property type="match status" value="1"/>
</dbReference>
<dbReference type="KEGG" id="rhoz:GXP67_07010"/>
<feature type="domain" description="NodB homology" evidence="4">
    <location>
        <begin position="38"/>
        <end position="318"/>
    </location>
</feature>
<name>A0A6C0GEM8_9BACT</name>
<dbReference type="PANTHER" id="PTHR34216">
    <property type="match status" value="1"/>
</dbReference>
<evidence type="ECO:0000259" key="4">
    <source>
        <dbReference type="PROSITE" id="PS51677"/>
    </source>
</evidence>
<reference evidence="5 6" key="1">
    <citation type="submission" date="2020-01" db="EMBL/GenBank/DDBJ databases">
        <authorList>
            <person name="Kim M.K."/>
        </authorList>
    </citation>
    <scope>NUCLEOTIDE SEQUENCE [LARGE SCALE GENOMIC DNA]</scope>
    <source>
        <strain evidence="5 6">172606-1</strain>
    </source>
</reference>
<evidence type="ECO:0000256" key="2">
    <source>
        <dbReference type="ARBA" id="ARBA00022729"/>
    </source>
</evidence>
<feature type="chain" id="PRO_5025576735" evidence="3">
    <location>
        <begin position="19"/>
        <end position="439"/>
    </location>
</feature>
<keyword evidence="2 3" id="KW-0732">Signal</keyword>
<dbReference type="InterPro" id="IPR002509">
    <property type="entry name" value="NODB_dom"/>
</dbReference>
<evidence type="ECO:0000313" key="6">
    <source>
        <dbReference type="Proteomes" id="UP000480178"/>
    </source>
</evidence>
<proteinExistence type="predicted"/>
<sequence>MKKLFLLLSSVFLLCACAHQEEIVGDTQITTWQDGKTGAISLTYDDGSINQFRQALPIMNRLKLPATFFIITGQIPGSQYQGKFIGRPVGEIIKETATIPTNKENFFERTSAAGFLGYQGTIEYHTQAGSLYDAGKIEEAYQVIEDLYKKVRSGEFKRGDKSKAEVNEAKGVSWEDIKSYAAQGHEFASHTVTHPRLAVLDEVNMLYELEKSKEDILTQLGPQYTFSAEGPYGTENERVMEYAHKVYPALRNRMPEPFLEELNRGSKTQPGTSKKEYVQWQRGALTSTSLPLMKSWVDTLASHENIWLVLVFHGVDGIGWEALPHELLEEYFQYIKQKEDKLWVATFADVTKYMRERINAKVQSEEKEGHLVIHLTHNLDKAMYKLPLTLKTYVSSDWKKVNVKQGNKEKLIDTKQDQKGTYILYQAFPNAETIELLEA</sequence>
<dbReference type="CDD" id="cd10918">
    <property type="entry name" value="CE4_NodB_like_5s_6s"/>
    <property type="match status" value="1"/>
</dbReference>
<dbReference type="Pfam" id="PF01522">
    <property type="entry name" value="Polysacc_deac_1"/>
    <property type="match status" value="2"/>
</dbReference>
<evidence type="ECO:0000256" key="1">
    <source>
        <dbReference type="ARBA" id="ARBA00004613"/>
    </source>
</evidence>
<dbReference type="Gene3D" id="3.20.20.370">
    <property type="entry name" value="Glycoside hydrolase/deacetylase"/>
    <property type="match status" value="1"/>
</dbReference>
<gene>
    <name evidence="5" type="ORF">GXP67_07010</name>
</gene>
<dbReference type="GO" id="GO:0005576">
    <property type="term" value="C:extracellular region"/>
    <property type="evidence" value="ECO:0007669"/>
    <property type="project" value="UniProtKB-SubCell"/>
</dbReference>
<dbReference type="PROSITE" id="PS51257">
    <property type="entry name" value="PROKAR_LIPOPROTEIN"/>
    <property type="match status" value="1"/>
</dbReference>
<dbReference type="EMBL" id="CP048222">
    <property type="protein sequence ID" value="QHT66426.1"/>
    <property type="molecule type" value="Genomic_DNA"/>
</dbReference>
<organism evidence="5 6">
    <name type="scientific">Rhodocytophaga rosea</name>
    <dbReference type="NCBI Taxonomy" id="2704465"/>
    <lineage>
        <taxon>Bacteria</taxon>
        <taxon>Pseudomonadati</taxon>
        <taxon>Bacteroidota</taxon>
        <taxon>Cytophagia</taxon>
        <taxon>Cytophagales</taxon>
        <taxon>Rhodocytophagaceae</taxon>
        <taxon>Rhodocytophaga</taxon>
    </lineage>
</organism>
<dbReference type="SUPFAM" id="SSF88713">
    <property type="entry name" value="Glycoside hydrolase/deacetylase"/>
    <property type="match status" value="1"/>
</dbReference>